<comment type="cofactor">
    <cofactor evidence="1">
        <name>[4Fe-4S] cluster</name>
        <dbReference type="ChEBI" id="CHEBI:49883"/>
    </cofactor>
</comment>
<proteinExistence type="predicted"/>
<comment type="caution">
    <text evidence="7">The sequence shown here is derived from an EMBL/GenBank/DDBJ whole genome shotgun (WGS) entry which is preliminary data.</text>
</comment>
<dbReference type="PANTHER" id="PTHR43273:SF8">
    <property type="entry name" value="RADICAL SAM DOMAIN PROTEIN"/>
    <property type="match status" value="1"/>
</dbReference>
<dbReference type="InterPro" id="IPR013785">
    <property type="entry name" value="Aldolase_TIM"/>
</dbReference>
<gene>
    <name evidence="7" type="ORF">FH752_13775</name>
</gene>
<dbReference type="SFLD" id="SFLDS00029">
    <property type="entry name" value="Radical_SAM"/>
    <property type="match status" value="1"/>
</dbReference>
<evidence type="ECO:0000313" key="7">
    <source>
        <dbReference type="EMBL" id="MTI99682.1"/>
    </source>
</evidence>
<dbReference type="SUPFAM" id="SSF102114">
    <property type="entry name" value="Radical SAM enzymes"/>
    <property type="match status" value="1"/>
</dbReference>
<dbReference type="GO" id="GO:0016491">
    <property type="term" value="F:oxidoreductase activity"/>
    <property type="evidence" value="ECO:0007669"/>
    <property type="project" value="InterPro"/>
</dbReference>
<dbReference type="PROSITE" id="PS51918">
    <property type="entry name" value="RADICAL_SAM"/>
    <property type="match status" value="1"/>
</dbReference>
<dbReference type="AlphaFoldDB" id="A0A844I007"/>
<dbReference type="EMBL" id="VENC01000012">
    <property type="protein sequence ID" value="MTI99682.1"/>
    <property type="molecule type" value="Genomic_DNA"/>
</dbReference>
<evidence type="ECO:0000256" key="3">
    <source>
        <dbReference type="ARBA" id="ARBA00022723"/>
    </source>
</evidence>
<organism evidence="7 8">
    <name type="scientific">Marinobacter adhaerens</name>
    <dbReference type="NCBI Taxonomy" id="1033846"/>
    <lineage>
        <taxon>Bacteria</taxon>
        <taxon>Pseudomonadati</taxon>
        <taxon>Pseudomonadota</taxon>
        <taxon>Gammaproteobacteria</taxon>
        <taxon>Pseudomonadales</taxon>
        <taxon>Marinobacteraceae</taxon>
        <taxon>Marinobacter</taxon>
    </lineage>
</organism>
<evidence type="ECO:0000256" key="1">
    <source>
        <dbReference type="ARBA" id="ARBA00001966"/>
    </source>
</evidence>
<dbReference type="GO" id="GO:0051536">
    <property type="term" value="F:iron-sulfur cluster binding"/>
    <property type="evidence" value="ECO:0007669"/>
    <property type="project" value="UniProtKB-KW"/>
</dbReference>
<accession>A0A844I007</accession>
<dbReference type="InterPro" id="IPR058240">
    <property type="entry name" value="rSAM_sf"/>
</dbReference>
<evidence type="ECO:0000256" key="4">
    <source>
        <dbReference type="ARBA" id="ARBA00023004"/>
    </source>
</evidence>
<evidence type="ECO:0000259" key="6">
    <source>
        <dbReference type="PROSITE" id="PS51918"/>
    </source>
</evidence>
<dbReference type="GO" id="GO:0046872">
    <property type="term" value="F:metal ion binding"/>
    <property type="evidence" value="ECO:0007669"/>
    <property type="project" value="UniProtKB-KW"/>
</dbReference>
<dbReference type="CDD" id="cd01335">
    <property type="entry name" value="Radical_SAM"/>
    <property type="match status" value="1"/>
</dbReference>
<keyword evidence="5" id="KW-0411">Iron-sulfur</keyword>
<dbReference type="Gene3D" id="3.20.20.70">
    <property type="entry name" value="Aldolase class I"/>
    <property type="match status" value="1"/>
</dbReference>
<dbReference type="SFLD" id="SFLDG01072">
    <property type="entry name" value="dehydrogenase_like"/>
    <property type="match status" value="1"/>
</dbReference>
<evidence type="ECO:0000256" key="2">
    <source>
        <dbReference type="ARBA" id="ARBA00022691"/>
    </source>
</evidence>
<keyword evidence="3" id="KW-0479">Metal-binding</keyword>
<keyword evidence="4" id="KW-0408">Iron</keyword>
<sequence>MTVPVDVPSWIAPIELVVVQGTSFCNLNCKYCYLSEETRRDNSRIPLDKISEYFLKILSSRYVQNRLIVNWHSGEPLVLGADYYETVINRIAEIALDTRGPNFQVLHDFQTNGTLINQSWCDFFKQHEDTVTLGVSCDGPQTLHDAYRRDWGERGTFNRTLSGIRLLVEHDIQFGLIAVISPRALVHSDEVYDFFNSYRDHISEFRFNLLDDFPDDGELSYADSEHEFYDFLKNLLNRLESTPAAERLLNIKNFSYFYERLTSAPESGLKTPAEFMSQPLRAFNIERNGDISTFYAGVTQDECPNIYGDGKGLVVGNLNTDSLDEIVMSEKLQKIHDDFELSHAACAKSCPYYSVCPGGYNLIKYKRFGKFDATETPECRVQVKAFTNALIDHLNQESLSEQNGE</sequence>
<protein>
    <submittedName>
        <fullName evidence="7">Radical SAM protein</fullName>
    </submittedName>
</protein>
<name>A0A844I007_9GAMM</name>
<evidence type="ECO:0000256" key="5">
    <source>
        <dbReference type="ARBA" id="ARBA00023014"/>
    </source>
</evidence>
<dbReference type="SFLD" id="SFLDG01386">
    <property type="entry name" value="main_SPASM_domain-containing"/>
    <property type="match status" value="1"/>
</dbReference>
<dbReference type="Pfam" id="PF04055">
    <property type="entry name" value="Radical_SAM"/>
    <property type="match status" value="1"/>
</dbReference>
<dbReference type="InterPro" id="IPR023867">
    <property type="entry name" value="Sulphatase_maturase_rSAM"/>
</dbReference>
<dbReference type="Proteomes" id="UP000431462">
    <property type="component" value="Unassembled WGS sequence"/>
</dbReference>
<dbReference type="SFLD" id="SFLDG01067">
    <property type="entry name" value="SPASM/twitch_domain_containing"/>
    <property type="match status" value="1"/>
</dbReference>
<keyword evidence="2" id="KW-0949">S-adenosyl-L-methionine</keyword>
<dbReference type="InterPro" id="IPR007197">
    <property type="entry name" value="rSAM"/>
</dbReference>
<reference evidence="7 8" key="1">
    <citation type="submission" date="2019-06" db="EMBL/GenBank/DDBJ databases">
        <title>Enrichment of Autotrophic Halophilic Microorganisms from Red Sea Brine Pool Using Microbial Electrosynthesis System.</title>
        <authorList>
            <person name="Alqahtani M.F."/>
            <person name="Bajracharya S."/>
            <person name="Katuri K.P."/>
            <person name="Ali M."/>
            <person name="Saikaly P.E."/>
        </authorList>
    </citation>
    <scope>NUCLEOTIDE SEQUENCE [LARGE SCALE GENOMIC DNA]</scope>
    <source>
        <strain evidence="7">MES15</strain>
    </source>
</reference>
<evidence type="ECO:0000313" key="8">
    <source>
        <dbReference type="Proteomes" id="UP000431462"/>
    </source>
</evidence>
<dbReference type="PANTHER" id="PTHR43273">
    <property type="entry name" value="ANAEROBIC SULFATASE-MATURATING ENZYME HOMOLOG ASLB-RELATED"/>
    <property type="match status" value="1"/>
</dbReference>
<feature type="domain" description="Radical SAM core" evidence="6">
    <location>
        <begin position="6"/>
        <end position="252"/>
    </location>
</feature>